<dbReference type="Pfam" id="PF10109">
    <property type="entry name" value="Phage_TAC_7"/>
    <property type="match status" value="1"/>
</dbReference>
<evidence type="ECO:0000313" key="2">
    <source>
        <dbReference type="EMBL" id="TRD18400.1"/>
    </source>
</evidence>
<proteinExistence type="predicted"/>
<gene>
    <name evidence="2" type="ORF">FEV53_12145</name>
</gene>
<sequence>MAKAEPPKAETKPVQPKPAPNTITLSAPVTVDGAEVTEITLREPRAGELRGLSMTQIAQMEAGQMMRLLPRITQPPLSEAQISALSLRDFFGLSAGAASFLVSPEDLKALKESR</sequence>
<dbReference type="AlphaFoldDB" id="A0A547PW59"/>
<feature type="region of interest" description="Disordered" evidence="1">
    <location>
        <begin position="1"/>
        <end position="26"/>
    </location>
</feature>
<feature type="compositionally biased region" description="Basic and acidic residues" evidence="1">
    <location>
        <begin position="1"/>
        <end position="11"/>
    </location>
</feature>
<accession>A0A547PW59</accession>
<dbReference type="Proteomes" id="UP000318590">
    <property type="component" value="Unassembled WGS sequence"/>
</dbReference>
<evidence type="ECO:0000256" key="1">
    <source>
        <dbReference type="SAM" id="MobiDB-lite"/>
    </source>
</evidence>
<dbReference type="EMBL" id="VFSV01000020">
    <property type="protein sequence ID" value="TRD18400.1"/>
    <property type="molecule type" value="Genomic_DNA"/>
</dbReference>
<evidence type="ECO:0000313" key="3">
    <source>
        <dbReference type="Proteomes" id="UP000318590"/>
    </source>
</evidence>
<dbReference type="OrthoDB" id="7366507at2"/>
<comment type="caution">
    <text evidence="2">The sequence shown here is derived from an EMBL/GenBank/DDBJ whole genome shotgun (WGS) entry which is preliminary data.</text>
</comment>
<name>A0A547PW59_9RHOB</name>
<organism evidence="2 3">
    <name type="scientific">Palleronia caenipelagi</name>
    <dbReference type="NCBI Taxonomy" id="2489174"/>
    <lineage>
        <taxon>Bacteria</taxon>
        <taxon>Pseudomonadati</taxon>
        <taxon>Pseudomonadota</taxon>
        <taxon>Alphaproteobacteria</taxon>
        <taxon>Rhodobacterales</taxon>
        <taxon>Roseobacteraceae</taxon>
        <taxon>Palleronia</taxon>
    </lineage>
</organism>
<protein>
    <submittedName>
        <fullName evidence="2">Phage tail assembly protein</fullName>
    </submittedName>
</protein>
<keyword evidence="3" id="KW-1185">Reference proteome</keyword>
<dbReference type="RefSeq" id="WP_142835073.1">
    <property type="nucleotide sequence ID" value="NZ_VFSV01000020.1"/>
</dbReference>
<dbReference type="InterPro" id="IPR019289">
    <property type="entry name" value="Phage_tail_E/E"/>
</dbReference>
<reference evidence="2 3" key="1">
    <citation type="submission" date="2019-06" db="EMBL/GenBank/DDBJ databases">
        <title>Paenimaribius caenipelagi gen. nov., sp. nov., isolated from a tidal flat.</title>
        <authorList>
            <person name="Yoon J.-H."/>
        </authorList>
    </citation>
    <scope>NUCLEOTIDE SEQUENCE [LARGE SCALE GENOMIC DNA]</scope>
    <source>
        <strain evidence="2 3">JBTF-M29</strain>
    </source>
</reference>